<dbReference type="AlphaFoldDB" id="A0A4C1SRZ2"/>
<reference evidence="2 3" key="1">
    <citation type="journal article" date="2019" name="Commun. Biol.">
        <title>The bagworm genome reveals a unique fibroin gene that provides high tensile strength.</title>
        <authorList>
            <person name="Kono N."/>
            <person name="Nakamura H."/>
            <person name="Ohtoshi R."/>
            <person name="Tomita M."/>
            <person name="Numata K."/>
            <person name="Arakawa K."/>
        </authorList>
    </citation>
    <scope>NUCLEOTIDE SEQUENCE [LARGE SCALE GENOMIC DNA]</scope>
</reference>
<dbReference type="EMBL" id="BGZK01000012">
    <property type="protein sequence ID" value="GBP04008.1"/>
    <property type="molecule type" value="Genomic_DNA"/>
</dbReference>
<feature type="region of interest" description="Disordered" evidence="1">
    <location>
        <begin position="1"/>
        <end position="25"/>
    </location>
</feature>
<organism evidence="2 3">
    <name type="scientific">Eumeta variegata</name>
    <name type="common">Bagworm moth</name>
    <name type="synonym">Eumeta japonica</name>
    <dbReference type="NCBI Taxonomy" id="151549"/>
    <lineage>
        <taxon>Eukaryota</taxon>
        <taxon>Metazoa</taxon>
        <taxon>Ecdysozoa</taxon>
        <taxon>Arthropoda</taxon>
        <taxon>Hexapoda</taxon>
        <taxon>Insecta</taxon>
        <taxon>Pterygota</taxon>
        <taxon>Neoptera</taxon>
        <taxon>Endopterygota</taxon>
        <taxon>Lepidoptera</taxon>
        <taxon>Glossata</taxon>
        <taxon>Ditrysia</taxon>
        <taxon>Tineoidea</taxon>
        <taxon>Psychidae</taxon>
        <taxon>Oiketicinae</taxon>
        <taxon>Eumeta</taxon>
    </lineage>
</organism>
<protein>
    <submittedName>
        <fullName evidence="2">Uncharacterized protein</fullName>
    </submittedName>
</protein>
<evidence type="ECO:0000313" key="2">
    <source>
        <dbReference type="EMBL" id="GBP04008.1"/>
    </source>
</evidence>
<dbReference type="Proteomes" id="UP000299102">
    <property type="component" value="Unassembled WGS sequence"/>
</dbReference>
<evidence type="ECO:0000256" key="1">
    <source>
        <dbReference type="SAM" id="MobiDB-lite"/>
    </source>
</evidence>
<evidence type="ECO:0000313" key="3">
    <source>
        <dbReference type="Proteomes" id="UP000299102"/>
    </source>
</evidence>
<name>A0A4C1SRZ2_EUMVA</name>
<accession>A0A4C1SRZ2</accession>
<comment type="caution">
    <text evidence="2">The sequence shown here is derived from an EMBL/GenBank/DDBJ whole genome shotgun (WGS) entry which is preliminary data.</text>
</comment>
<proteinExistence type="predicted"/>
<gene>
    <name evidence="2" type="ORF">EVAR_74780_1</name>
</gene>
<keyword evidence="3" id="KW-1185">Reference proteome</keyword>
<sequence>MGIGTSLPRVRNRADGGRGPRGPGVAVFSQRARWRRPSGNTNVFYDKNVIATSDHITGTNVTDCLWRSPGPPPPASSAAAAVLVTEAGVDGAPVQGRPLATPCSLSTSGVSPAWLLLGRPLRCRLNSLRDSATSAKCLSHKCKKNAATLTASSNVFEQQITQREQYFLILF</sequence>